<dbReference type="PANTHER" id="PTHR43507">
    <property type="entry name" value="NADH-UBIQUINONE OXIDOREDUCTASE CHAIN 4"/>
    <property type="match status" value="1"/>
</dbReference>
<gene>
    <name evidence="9" type="ORF">Strvi_0816</name>
</gene>
<dbReference type="InterPro" id="IPR010227">
    <property type="entry name" value="NADH_Q_OxRdtase_chainM/4"/>
</dbReference>
<dbReference type="HOGENOM" id="CLU_007100_4_0_11"/>
<dbReference type="PANTHER" id="PTHR43507:SF1">
    <property type="entry name" value="NADH-UBIQUINONE OXIDOREDUCTASE CHAIN 4"/>
    <property type="match status" value="1"/>
</dbReference>
<feature type="transmembrane region" description="Helical" evidence="7">
    <location>
        <begin position="447"/>
        <end position="469"/>
    </location>
</feature>
<evidence type="ECO:0000256" key="4">
    <source>
        <dbReference type="ARBA" id="ARBA00022989"/>
    </source>
</evidence>
<dbReference type="EMBL" id="CP002994">
    <property type="protein sequence ID" value="AEM80587.1"/>
    <property type="molecule type" value="Genomic_DNA"/>
</dbReference>
<proteinExistence type="inferred from homology"/>
<feature type="transmembrane region" description="Helical" evidence="7">
    <location>
        <begin position="179"/>
        <end position="204"/>
    </location>
</feature>
<dbReference type="Proteomes" id="UP000008703">
    <property type="component" value="Chromosome"/>
</dbReference>
<evidence type="ECO:0000256" key="3">
    <source>
        <dbReference type="ARBA" id="ARBA00022692"/>
    </source>
</evidence>
<comment type="subcellular location">
    <subcellularLocation>
        <location evidence="1">Endomembrane system</location>
        <topology evidence="1">Multi-pass membrane protein</topology>
    </subcellularLocation>
    <subcellularLocation>
        <location evidence="6">Membrane</location>
        <topology evidence="6">Multi-pass membrane protein</topology>
    </subcellularLocation>
</comment>
<dbReference type="GO" id="GO:0003954">
    <property type="term" value="F:NADH dehydrogenase activity"/>
    <property type="evidence" value="ECO:0007669"/>
    <property type="project" value="TreeGrafter"/>
</dbReference>
<dbReference type="KEGG" id="svl:Strvi_0816"/>
<dbReference type="NCBIfam" id="TIGR01972">
    <property type="entry name" value="NDH_I_M"/>
    <property type="match status" value="1"/>
</dbReference>
<name>G2PA79_STRV4</name>
<dbReference type="GO" id="GO:0008137">
    <property type="term" value="F:NADH dehydrogenase (ubiquinone) activity"/>
    <property type="evidence" value="ECO:0007669"/>
    <property type="project" value="InterPro"/>
</dbReference>
<keyword evidence="5 7" id="KW-0472">Membrane</keyword>
<keyword evidence="3 6" id="KW-0812">Transmembrane</keyword>
<evidence type="ECO:0000259" key="8">
    <source>
        <dbReference type="Pfam" id="PF00361"/>
    </source>
</evidence>
<feature type="transmembrane region" description="Helical" evidence="7">
    <location>
        <begin position="135"/>
        <end position="158"/>
    </location>
</feature>
<keyword evidence="10" id="KW-1185">Reference proteome</keyword>
<evidence type="ECO:0000256" key="6">
    <source>
        <dbReference type="RuleBase" id="RU000320"/>
    </source>
</evidence>
<dbReference type="AlphaFoldDB" id="G2PA79"/>
<dbReference type="PRINTS" id="PR01437">
    <property type="entry name" value="NUOXDRDTASE4"/>
</dbReference>
<evidence type="ECO:0000256" key="2">
    <source>
        <dbReference type="ARBA" id="ARBA00009025"/>
    </source>
</evidence>
<sequence length="537" mass="55706">MNHTVLQLLLAALVVLPLLGSVTALLPAPPGLRGRGPDQAVLRHGVTVTGVVLAAAIALAAGFDHDHPARMQAQTDIGWIPALDIRIHLGVDGVSLPLLVLTALLTFLSALYAYFNRPAGPSPRAFVALLLLLESGTLASFAVLDLMLFFLAFEMVLIPMYFLINRWGSGERDRAAWRFILYTLLGSVVMLLGLLLVGLGGGTFDMVALASTASDSASGAGGSGLSHTTQLIAALAIIVGLAVKAPMWPLHSWLPDAHTAAPTVGSVLLAGVLLKMGTYGLVRIVLPITPGAAHTYAPYLAAFAVVGIIYGSLACLALARTGAKGDLKRLIAYSSVGHMGFVLLGIATLTPTGVNGALFANIAHGLITGLLFFLVGALKDRSGTTDLDQLAGTSGAALYGRAPRLGGLLAFGAVASLGLPGLAGFWGEMLAMFGAFDPADGLSRPAYLTYMAFAGFGTLLTAAYMLIVVRRVCMGDHPIEPRVGTEPERPALADVRGYEFAAWSPLVALTVLAGLWPAALLGLTDPAVQQLLAGGNR</sequence>
<evidence type="ECO:0000256" key="5">
    <source>
        <dbReference type="ARBA" id="ARBA00023136"/>
    </source>
</evidence>
<dbReference type="GO" id="GO:0015990">
    <property type="term" value="P:electron transport coupled proton transport"/>
    <property type="evidence" value="ECO:0007669"/>
    <property type="project" value="TreeGrafter"/>
</dbReference>
<evidence type="ECO:0000313" key="9">
    <source>
        <dbReference type="EMBL" id="AEM80587.1"/>
    </source>
</evidence>
<feature type="transmembrane region" description="Helical" evidence="7">
    <location>
        <begin position="224"/>
        <end position="243"/>
    </location>
</feature>
<organism evidence="9 10">
    <name type="scientific">Streptomyces violaceusniger (strain Tu 4113)</name>
    <dbReference type="NCBI Taxonomy" id="653045"/>
    <lineage>
        <taxon>Bacteria</taxon>
        <taxon>Bacillati</taxon>
        <taxon>Actinomycetota</taxon>
        <taxon>Actinomycetes</taxon>
        <taxon>Kitasatosporales</taxon>
        <taxon>Streptomycetaceae</taxon>
        <taxon>Streptomyces</taxon>
        <taxon>Streptomyces violaceusniger group</taxon>
    </lineage>
</organism>
<feature type="domain" description="NADH:quinone oxidoreductase/Mrp antiporter transmembrane" evidence="8">
    <location>
        <begin position="145"/>
        <end position="437"/>
    </location>
</feature>
<feature type="transmembrane region" description="Helical" evidence="7">
    <location>
        <begin position="408"/>
        <end position="427"/>
    </location>
</feature>
<feature type="transmembrane region" description="Helical" evidence="7">
    <location>
        <begin position="40"/>
        <end position="63"/>
    </location>
</feature>
<evidence type="ECO:0000313" key="10">
    <source>
        <dbReference type="Proteomes" id="UP000008703"/>
    </source>
</evidence>
<dbReference type="GO" id="GO:0048039">
    <property type="term" value="F:ubiquinone binding"/>
    <property type="evidence" value="ECO:0007669"/>
    <property type="project" value="TreeGrafter"/>
</dbReference>
<feature type="transmembrane region" description="Helical" evidence="7">
    <location>
        <begin position="298"/>
        <end position="318"/>
    </location>
</feature>
<evidence type="ECO:0000256" key="1">
    <source>
        <dbReference type="ARBA" id="ARBA00004127"/>
    </source>
</evidence>
<dbReference type="GO" id="GO:0016020">
    <property type="term" value="C:membrane"/>
    <property type="evidence" value="ECO:0007669"/>
    <property type="project" value="UniProtKB-SubCell"/>
</dbReference>
<feature type="transmembrane region" description="Helical" evidence="7">
    <location>
        <begin position="96"/>
        <end position="115"/>
    </location>
</feature>
<dbReference type="eggNOG" id="COG1008">
    <property type="taxonomic scope" value="Bacteria"/>
</dbReference>
<protein>
    <submittedName>
        <fullName evidence="9">Proton-translocating NADH-quinone oxidoreductase, chain M</fullName>
    </submittedName>
</protein>
<keyword evidence="4 7" id="KW-1133">Transmembrane helix</keyword>
<dbReference type="GO" id="GO:0012505">
    <property type="term" value="C:endomembrane system"/>
    <property type="evidence" value="ECO:0007669"/>
    <property type="project" value="UniProtKB-SubCell"/>
</dbReference>
<dbReference type="Pfam" id="PF00361">
    <property type="entry name" value="Proton_antipo_M"/>
    <property type="match status" value="1"/>
</dbReference>
<dbReference type="InterPro" id="IPR003918">
    <property type="entry name" value="NADH_UbQ_OxRdtase"/>
</dbReference>
<comment type="similarity">
    <text evidence="2">Belongs to the complex I subunit 4 family.</text>
</comment>
<accession>G2PA79</accession>
<dbReference type="RefSeq" id="WP_014054107.1">
    <property type="nucleotide sequence ID" value="NC_015957.1"/>
</dbReference>
<reference evidence="9" key="1">
    <citation type="submission" date="2011-08" db="EMBL/GenBank/DDBJ databases">
        <title>Complete sequence of chromosome of Streptomyces violaceusniger Tu 4113.</title>
        <authorList>
            <consortium name="US DOE Joint Genome Institute"/>
            <person name="Lucas S."/>
            <person name="Han J."/>
            <person name="Lapidus A."/>
            <person name="Cheng J.-F."/>
            <person name="Goodwin L."/>
            <person name="Pitluck S."/>
            <person name="Peters L."/>
            <person name="Ivanova N."/>
            <person name="Daligault H."/>
            <person name="Detter J.C."/>
            <person name="Han C."/>
            <person name="Tapia R."/>
            <person name="Land M."/>
            <person name="Hauser L."/>
            <person name="Kyrpides N."/>
            <person name="Ivanova N."/>
            <person name="Pagani I."/>
            <person name="Hagen A."/>
            <person name="Katz L."/>
            <person name="Fiedler H.-P."/>
            <person name="Keasling J."/>
            <person name="Fortman J."/>
            <person name="Woyke T."/>
        </authorList>
    </citation>
    <scope>NUCLEOTIDE SEQUENCE [LARGE SCALE GENOMIC DNA]</scope>
    <source>
        <strain evidence="9">Tu 4113</strain>
    </source>
</reference>
<feature type="transmembrane region" description="Helical" evidence="7">
    <location>
        <begin position="356"/>
        <end position="378"/>
    </location>
</feature>
<evidence type="ECO:0000256" key="7">
    <source>
        <dbReference type="SAM" id="Phobius"/>
    </source>
</evidence>
<feature type="transmembrane region" description="Helical" evidence="7">
    <location>
        <begin position="330"/>
        <end position="350"/>
    </location>
</feature>
<feature type="transmembrane region" description="Helical" evidence="7">
    <location>
        <begin position="264"/>
        <end position="286"/>
    </location>
</feature>
<dbReference type="InterPro" id="IPR001750">
    <property type="entry name" value="ND/Mrp_TM"/>
</dbReference>
<dbReference type="GO" id="GO:0042773">
    <property type="term" value="P:ATP synthesis coupled electron transport"/>
    <property type="evidence" value="ECO:0007669"/>
    <property type="project" value="InterPro"/>
</dbReference>